<organism evidence="1 2">
    <name type="scientific">Malassezia psittaci</name>
    <dbReference type="NCBI Taxonomy" id="1821823"/>
    <lineage>
        <taxon>Eukaryota</taxon>
        <taxon>Fungi</taxon>
        <taxon>Dikarya</taxon>
        <taxon>Basidiomycota</taxon>
        <taxon>Ustilaginomycotina</taxon>
        <taxon>Malasseziomycetes</taxon>
        <taxon>Malasseziales</taxon>
        <taxon>Malasseziaceae</taxon>
        <taxon>Malassezia</taxon>
    </lineage>
</organism>
<name>A0AAF0F9L4_9BASI</name>
<dbReference type="AlphaFoldDB" id="A0AAF0F9L4"/>
<dbReference type="Proteomes" id="UP001214628">
    <property type="component" value="Chromosome 7"/>
</dbReference>
<sequence length="430" mass="47691">MWESVVDGVQGGVDRISRSLNEYGPPLDLPQAPLDWLHQVSQRSKAALGVPEPVVTPPRSMAQVITDYTSRHKITGAYILGGAIAVGIGVTWYKLQPAQQTHGHEVGGRRTQAIVLLDGDSSLGRALARYLASRNLIVLVSTENEHTKHALEHDIPVSSRGYVKAICLRPGAEDKFVRAIHAALCMRYPLTSGGDPYARPGENVELVGVINAMSFATQTQAAFSLEDRELGIKKHVACPLRTIYRLLPLLQLSPNRIRKQNDGVLIASLLSQPTMQSNLSELARSVEAGIALLRRNHLSENSDSSARILRWTLIDVDASESGAFNPIQGSTQIARYGEKPRESIPLRILEEVAMLLFARNRSVWPHHLIAKRNILQRLMQSIGLWLEMVVPNRLLDIFVATQWRFQAQTSYQDVDEHLTKVVQDAANYGH</sequence>
<proteinExistence type="predicted"/>
<accession>A0AAF0F9L4</accession>
<evidence type="ECO:0000313" key="1">
    <source>
        <dbReference type="EMBL" id="WFD45168.1"/>
    </source>
</evidence>
<dbReference type="EMBL" id="CP118381">
    <property type="protein sequence ID" value="WFD45168.1"/>
    <property type="molecule type" value="Genomic_DNA"/>
</dbReference>
<keyword evidence="2" id="KW-1185">Reference proteome</keyword>
<evidence type="ECO:0000313" key="2">
    <source>
        <dbReference type="Proteomes" id="UP001214628"/>
    </source>
</evidence>
<reference evidence="1" key="1">
    <citation type="submission" date="2023-02" db="EMBL/GenBank/DDBJ databases">
        <title>Mating type loci evolution in Malassezia.</title>
        <authorList>
            <person name="Coelho M.A."/>
        </authorList>
    </citation>
    <scope>NUCLEOTIDE SEQUENCE</scope>
    <source>
        <strain evidence="1">CBS 14136</strain>
    </source>
</reference>
<protein>
    <submittedName>
        <fullName evidence="1">Uncharacterized protein</fullName>
    </submittedName>
</protein>
<gene>
    <name evidence="1" type="ORF">MPSI1_003846</name>
</gene>